<dbReference type="Proteomes" id="UP000185427">
    <property type="component" value="Chromosome"/>
</dbReference>
<reference evidence="1 2" key="1">
    <citation type="submission" date="2016-12" db="EMBL/GenBank/DDBJ databases">
        <title>Complete Genome Sequence of Lactobacillus fermentum Strain SNUV175, a Probiotic for Treatment of Bacterial Vaginosis.</title>
        <authorList>
            <person name="Lee S."/>
            <person name="You H.J."/>
            <person name="Kwon B."/>
            <person name="Ko G."/>
        </authorList>
    </citation>
    <scope>NUCLEOTIDE SEQUENCE [LARGE SCALE GENOMIC DNA]</scope>
    <source>
        <strain evidence="1 2">SNUV175</strain>
    </source>
</reference>
<gene>
    <name evidence="1" type="ORF">BUW47_01975</name>
</gene>
<sequence>MDLTDRLVDQINLLDLPAMVYAAAVTGKEDPEIGLLVLPNSQVISQDLVGNMVVDFLYEVVMRGTDEGQINNALWKIANLVGSDDFHVESADGSFIYDQAQVSSFPTMTGVDLKGALNYVLDFTIQVETFR</sequence>
<dbReference type="OrthoDB" id="2928533at2"/>
<evidence type="ECO:0000313" key="1">
    <source>
        <dbReference type="EMBL" id="APU45283.1"/>
    </source>
</evidence>
<proteinExistence type="predicted"/>
<dbReference type="EMBL" id="CP019030">
    <property type="protein sequence ID" value="APU45283.1"/>
    <property type="molecule type" value="Genomic_DNA"/>
</dbReference>
<name>A0A1L7GTF7_LIMFE</name>
<organism evidence="1 2">
    <name type="scientific">Limosilactobacillus fermentum</name>
    <name type="common">Lactobacillus fermentum</name>
    <dbReference type="NCBI Taxonomy" id="1613"/>
    <lineage>
        <taxon>Bacteria</taxon>
        <taxon>Bacillati</taxon>
        <taxon>Bacillota</taxon>
        <taxon>Bacilli</taxon>
        <taxon>Lactobacillales</taxon>
        <taxon>Lactobacillaceae</taxon>
        <taxon>Limosilactobacillus</taxon>
    </lineage>
</organism>
<accession>A0A1L7GTF7</accession>
<evidence type="ECO:0000313" key="2">
    <source>
        <dbReference type="Proteomes" id="UP000185427"/>
    </source>
</evidence>
<evidence type="ECO:0008006" key="3">
    <source>
        <dbReference type="Google" id="ProtNLM"/>
    </source>
</evidence>
<protein>
    <recommendedName>
        <fullName evidence="3">Minor capsid protein</fullName>
    </recommendedName>
</protein>
<dbReference type="RefSeq" id="WP_075667123.1">
    <property type="nucleotide sequence ID" value="NZ_CP019030.1"/>
</dbReference>
<dbReference type="AlphaFoldDB" id="A0A1L7GTF7"/>